<dbReference type="KEGG" id="abom:D7I45_05880"/>
<feature type="binding site" evidence="3">
    <location>
        <position position="60"/>
    </location>
    <ligand>
        <name>substrate</name>
    </ligand>
</feature>
<feature type="binding site" evidence="3">
    <location>
        <begin position="88"/>
        <end position="91"/>
    </location>
    <ligand>
        <name>substrate</name>
    </ligand>
</feature>
<dbReference type="Gene3D" id="3.40.50.1240">
    <property type="entry name" value="Phosphoglycerate mutase-like"/>
    <property type="match status" value="1"/>
</dbReference>
<dbReference type="RefSeq" id="WP_120784897.1">
    <property type="nucleotide sequence ID" value="NZ_CP032626.1"/>
</dbReference>
<accession>A0A387AT15</accession>
<feature type="binding site" evidence="3">
    <location>
        <begin position="10"/>
        <end position="17"/>
    </location>
    <ligand>
        <name>substrate</name>
    </ligand>
</feature>
<dbReference type="Proteomes" id="UP000272003">
    <property type="component" value="Chromosome"/>
</dbReference>
<organism evidence="4 5">
    <name type="scientific">Apilactobacillus bombintestini</name>
    <dbReference type="NCBI Taxonomy" id="2419772"/>
    <lineage>
        <taxon>Bacteria</taxon>
        <taxon>Bacillati</taxon>
        <taxon>Bacillota</taxon>
        <taxon>Bacilli</taxon>
        <taxon>Lactobacillales</taxon>
        <taxon>Lactobacillaceae</taxon>
        <taxon>Apilactobacillus</taxon>
    </lineage>
</organism>
<evidence type="ECO:0000313" key="4">
    <source>
        <dbReference type="EMBL" id="AYF93133.1"/>
    </source>
</evidence>
<reference evidence="4 5" key="1">
    <citation type="submission" date="2018-09" db="EMBL/GenBank/DDBJ databases">
        <title>Genome sequencing of strain BHWM-4.</title>
        <authorList>
            <person name="Heo J."/>
            <person name="Kim S.-J."/>
            <person name="Kwon S.-W."/>
        </authorList>
    </citation>
    <scope>NUCLEOTIDE SEQUENCE [LARGE SCALE GENOMIC DNA]</scope>
    <source>
        <strain evidence="4 5">BHWM-4</strain>
    </source>
</reference>
<evidence type="ECO:0000256" key="1">
    <source>
        <dbReference type="ARBA" id="ARBA00022801"/>
    </source>
</evidence>
<dbReference type="GO" id="GO:0045820">
    <property type="term" value="P:negative regulation of glycolytic process"/>
    <property type="evidence" value="ECO:0007669"/>
    <property type="project" value="TreeGrafter"/>
</dbReference>
<feature type="active site" description="Tele-phosphohistidine intermediate" evidence="2">
    <location>
        <position position="11"/>
    </location>
</feature>
<evidence type="ECO:0000256" key="3">
    <source>
        <dbReference type="PIRSR" id="PIRSR613078-2"/>
    </source>
</evidence>
<keyword evidence="1" id="KW-0378">Hydrolase</keyword>
<dbReference type="GO" id="GO:0043456">
    <property type="term" value="P:regulation of pentose-phosphate shunt"/>
    <property type="evidence" value="ECO:0007669"/>
    <property type="project" value="TreeGrafter"/>
</dbReference>
<dbReference type="PANTHER" id="PTHR46517">
    <property type="entry name" value="FRUCTOSE-2,6-BISPHOSPHATASE TIGAR"/>
    <property type="match status" value="1"/>
</dbReference>
<dbReference type="Pfam" id="PF00300">
    <property type="entry name" value="His_Phos_1"/>
    <property type="match status" value="1"/>
</dbReference>
<evidence type="ECO:0000313" key="5">
    <source>
        <dbReference type="Proteomes" id="UP000272003"/>
    </source>
</evidence>
<dbReference type="AlphaFoldDB" id="A0A387AT15"/>
<keyword evidence="5" id="KW-1185">Reference proteome</keyword>
<dbReference type="InterPro" id="IPR051695">
    <property type="entry name" value="Phosphoglycerate_Mutase"/>
</dbReference>
<sequence length="219" mass="24738">MIKFNLYVVRHGQTYFNIFNRLQGWSNSPLTEKGIEGAKDTAKKLANIKFSAAFCSDTTRAMHTAQIILDANKAGSVDQPLTSPLLREEFYGYYEGNDMPQTWYVAGAPHGLPTFKDIVNKYSIGKAKDYLKEADPFHMAEDNEEYWTRWNKGLDFIRSDKNIHDGDNVLLISHGNAVLSLVERFGKGKYDVTERPANGSLTKLEITDNDAEVTGYNIQ</sequence>
<dbReference type="InterPro" id="IPR029033">
    <property type="entry name" value="His_PPase_superfam"/>
</dbReference>
<dbReference type="GO" id="GO:0005829">
    <property type="term" value="C:cytosol"/>
    <property type="evidence" value="ECO:0007669"/>
    <property type="project" value="TreeGrafter"/>
</dbReference>
<name>A0A387AT15_9LACO</name>
<protein>
    <submittedName>
        <fullName evidence="4">Histidine phosphatase family protein</fullName>
    </submittedName>
</protein>
<dbReference type="GO" id="GO:0004331">
    <property type="term" value="F:fructose-2,6-bisphosphate 2-phosphatase activity"/>
    <property type="evidence" value="ECO:0007669"/>
    <property type="project" value="TreeGrafter"/>
</dbReference>
<feature type="active site" description="Proton donor/acceptor" evidence="2">
    <location>
        <position position="88"/>
    </location>
</feature>
<dbReference type="SMART" id="SM00855">
    <property type="entry name" value="PGAM"/>
    <property type="match status" value="1"/>
</dbReference>
<proteinExistence type="predicted"/>
<dbReference type="CDD" id="cd07067">
    <property type="entry name" value="HP_PGM_like"/>
    <property type="match status" value="1"/>
</dbReference>
<dbReference type="PANTHER" id="PTHR46517:SF1">
    <property type="entry name" value="FRUCTOSE-2,6-BISPHOSPHATASE TIGAR"/>
    <property type="match status" value="1"/>
</dbReference>
<dbReference type="InterPro" id="IPR013078">
    <property type="entry name" value="His_Pase_superF_clade-1"/>
</dbReference>
<dbReference type="SUPFAM" id="SSF53254">
    <property type="entry name" value="Phosphoglycerate mutase-like"/>
    <property type="match status" value="1"/>
</dbReference>
<evidence type="ECO:0000256" key="2">
    <source>
        <dbReference type="PIRSR" id="PIRSR613078-1"/>
    </source>
</evidence>
<dbReference type="EMBL" id="CP032626">
    <property type="protein sequence ID" value="AYF93133.1"/>
    <property type="molecule type" value="Genomic_DNA"/>
</dbReference>
<dbReference type="OrthoDB" id="4131070at2"/>
<gene>
    <name evidence="4" type="ORF">D7I45_05880</name>
</gene>